<dbReference type="OrthoDB" id="239166at2759"/>
<name>A0A0M9FSM5_LEPPY</name>
<dbReference type="AlphaFoldDB" id="A0A0M9FSM5"/>
<organism evidence="1 2">
    <name type="scientific">Leptomonas pyrrhocoris</name>
    <name type="common">Firebug parasite</name>
    <dbReference type="NCBI Taxonomy" id="157538"/>
    <lineage>
        <taxon>Eukaryota</taxon>
        <taxon>Discoba</taxon>
        <taxon>Euglenozoa</taxon>
        <taxon>Kinetoplastea</taxon>
        <taxon>Metakinetoplastina</taxon>
        <taxon>Trypanosomatida</taxon>
        <taxon>Trypanosomatidae</taxon>
        <taxon>Leishmaniinae</taxon>
        <taxon>Leptomonas</taxon>
    </lineage>
</organism>
<accession>A0A0M9FSM5</accession>
<dbReference type="RefSeq" id="XP_015653475.1">
    <property type="nucleotide sequence ID" value="XM_015807817.1"/>
</dbReference>
<dbReference type="Proteomes" id="UP000037923">
    <property type="component" value="Unassembled WGS sequence"/>
</dbReference>
<dbReference type="OMA" id="CAREPCM"/>
<reference evidence="1 2" key="1">
    <citation type="submission" date="2015-07" db="EMBL/GenBank/DDBJ databases">
        <title>High-quality genome of monoxenous trypanosomatid Leptomonas pyrrhocoris.</title>
        <authorList>
            <person name="Flegontov P."/>
            <person name="Butenko A."/>
            <person name="Firsov S."/>
            <person name="Vlcek C."/>
            <person name="Logacheva M.D."/>
            <person name="Field M."/>
            <person name="Filatov D."/>
            <person name="Flegontova O."/>
            <person name="Gerasimov E."/>
            <person name="Jackson A.P."/>
            <person name="Kelly S."/>
            <person name="Opperdoes F."/>
            <person name="O'Reilly A."/>
            <person name="Votypka J."/>
            <person name="Yurchenko V."/>
            <person name="Lukes J."/>
        </authorList>
    </citation>
    <scope>NUCLEOTIDE SEQUENCE [LARGE SCALE GENOMIC DNA]</scope>
    <source>
        <strain evidence="1">H10</strain>
    </source>
</reference>
<dbReference type="EMBL" id="LGTL01000026">
    <property type="protein sequence ID" value="KPA75037.1"/>
    <property type="molecule type" value="Genomic_DNA"/>
</dbReference>
<keyword evidence="2" id="KW-1185">Reference proteome</keyword>
<comment type="caution">
    <text evidence="1">The sequence shown here is derived from an EMBL/GenBank/DDBJ whole genome shotgun (WGS) entry which is preliminary data.</text>
</comment>
<evidence type="ECO:0000313" key="2">
    <source>
        <dbReference type="Proteomes" id="UP000037923"/>
    </source>
</evidence>
<sequence length="125" mass="13929">MSCVAKCGGYRSLRAECARDPCLANEMCKVVDPSRKDCAQWCCTSRSGYVFFLVFFFCVGTFALCAAYYLYRLHQANVDGGAVQENGEPVVITEAPTEEELAAVRRKKRTVTVDPALLKDLEEKK</sequence>
<dbReference type="RefSeq" id="XP_015653476.1">
    <property type="nucleotide sequence ID" value="XM_015807818.1"/>
</dbReference>
<proteinExistence type="predicted"/>
<evidence type="ECO:0000313" key="1">
    <source>
        <dbReference type="EMBL" id="KPA75036.1"/>
    </source>
</evidence>
<dbReference type="GeneID" id="26909008"/>
<dbReference type="VEuPathDB" id="TriTrypDB:LpyrH10_26_0200"/>
<gene>
    <name evidence="1" type="ORF">ABB37_08725</name>
</gene>
<protein>
    <submittedName>
        <fullName evidence="1">Uncharacterized protein</fullName>
    </submittedName>
</protein>
<dbReference type="EMBL" id="LGTL01000026">
    <property type="protein sequence ID" value="KPA75036.1"/>
    <property type="molecule type" value="Genomic_DNA"/>
</dbReference>